<evidence type="ECO:0000313" key="2">
    <source>
        <dbReference type="EMBL" id="BAD81126.1"/>
    </source>
</evidence>
<evidence type="ECO:0000256" key="1">
    <source>
        <dbReference type="SAM" id="MobiDB-lite"/>
    </source>
</evidence>
<dbReference type="EMBL" id="AP000837">
    <property type="protein sequence ID" value="BAD81126.1"/>
    <property type="molecule type" value="Genomic_DNA"/>
</dbReference>
<name>Q5NBN0_ORYSJ</name>
<gene>
    <name evidence="2" type="primary">P0424A08.11</name>
</gene>
<feature type="region of interest" description="Disordered" evidence="1">
    <location>
        <begin position="1"/>
        <end position="79"/>
    </location>
</feature>
<sequence>MRSVGKSPSRPATRPYSLALPHISDDIEAAGGPRGATSRPSVPRAASPDRHVAGGGNGKGIPRVRRETALGPTRGRTAA</sequence>
<reference evidence="2" key="1">
    <citation type="journal article" date="2002" name="Nature">
        <title>The genome sequence and structure of rice chromosome 1.</title>
        <authorList>
            <person name="Sasaki T."/>
            <person name="Matsumoto T."/>
            <person name="Yamamoto K."/>
            <person name="Sakata K."/>
            <person name="Baba T."/>
            <person name="Katayose Y."/>
            <person name="Wu J."/>
            <person name="Niimura Y."/>
            <person name="Cheng Z."/>
            <person name="Nagamura Y."/>
            <person name="Antonio B.A."/>
            <person name="Kanamori H."/>
            <person name="Hosokawa S."/>
            <person name="Masukawa M."/>
            <person name="Arikawa K."/>
            <person name="Chiden Y."/>
            <person name="Hayashi M."/>
            <person name="Okamoto M."/>
            <person name="Ando T."/>
            <person name="Aoki H."/>
            <person name="Arita K."/>
            <person name="Hamada M."/>
            <person name="Harada C."/>
            <person name="Hijishita S."/>
            <person name="Honda M."/>
            <person name="Ichikawa Y."/>
            <person name="Idonuma A."/>
            <person name="Iijima M."/>
            <person name="Ikeda M."/>
            <person name="Ikeno M."/>
            <person name="Itoh S."/>
            <person name="Itoh T."/>
            <person name="Itoh Y."/>
            <person name="Itoh Y."/>
            <person name="Iwabuchi A."/>
            <person name="Kamiya K."/>
            <person name="Karasawa W."/>
            <person name="Katagiri S."/>
            <person name="Kikuta A."/>
            <person name="Kobayashi N."/>
            <person name="Kono I."/>
            <person name="Machita K."/>
            <person name="Maehara T."/>
            <person name="Mizuno H."/>
            <person name="Mizubayashi T."/>
            <person name="Mukai Y."/>
            <person name="Nagasaki H."/>
            <person name="Nakashima M."/>
            <person name="Nakama Y."/>
            <person name="Nakamichi Y."/>
            <person name="Nakamura M."/>
            <person name="Namiki N."/>
            <person name="Negishi M."/>
            <person name="Ohta I."/>
            <person name="Ono N."/>
            <person name="Saji S."/>
            <person name="Sakai K."/>
            <person name="Shibata M."/>
            <person name="Shimokawa T."/>
            <person name="Shomura A."/>
            <person name="Song J."/>
            <person name="Takazaki Y."/>
            <person name="Terasawa K."/>
            <person name="Tsuji K."/>
            <person name="Waki K."/>
            <person name="Yamagata H."/>
            <person name="Yamane H."/>
            <person name="Yoshiki S."/>
            <person name="Yoshihara R."/>
            <person name="Yukawa K."/>
            <person name="Zhong H."/>
            <person name="Iwama H."/>
            <person name="Endo T."/>
            <person name="Ito H."/>
            <person name="Hahn J.H."/>
            <person name="Kim H.I."/>
            <person name="Eun M.Y."/>
            <person name="Yano M."/>
            <person name="Jiang J."/>
            <person name="Gojobori T."/>
        </authorList>
    </citation>
    <scope>NUCLEOTIDE SEQUENCE [LARGE SCALE GENOMIC DNA]</scope>
</reference>
<organism evidence="2">
    <name type="scientific">Oryza sativa subsp. japonica</name>
    <name type="common">Rice</name>
    <dbReference type="NCBI Taxonomy" id="39947"/>
    <lineage>
        <taxon>Eukaryota</taxon>
        <taxon>Viridiplantae</taxon>
        <taxon>Streptophyta</taxon>
        <taxon>Embryophyta</taxon>
        <taxon>Tracheophyta</taxon>
        <taxon>Spermatophyta</taxon>
        <taxon>Magnoliopsida</taxon>
        <taxon>Liliopsida</taxon>
        <taxon>Poales</taxon>
        <taxon>Poaceae</taxon>
        <taxon>BOP clade</taxon>
        <taxon>Oryzoideae</taxon>
        <taxon>Oryzeae</taxon>
        <taxon>Oryzinae</taxon>
        <taxon>Oryza</taxon>
        <taxon>Oryza sativa</taxon>
    </lineage>
</organism>
<protein>
    <submittedName>
        <fullName evidence="2">Uncharacterized protein P0424A08.11</fullName>
    </submittedName>
</protein>
<proteinExistence type="predicted"/>
<accession>Q5NBN0</accession>
<dbReference type="AlphaFoldDB" id="Q5NBN0"/>
<dbReference type="Proteomes" id="UP000817658">
    <property type="component" value="Chromosome 1"/>
</dbReference>